<feature type="transmembrane region" description="Helical" evidence="8">
    <location>
        <begin position="114"/>
        <end position="133"/>
    </location>
</feature>
<accession>A0A6F9DTH7</accession>
<organism evidence="9">
    <name type="scientific">Phallusia mammillata</name>
    <dbReference type="NCBI Taxonomy" id="59560"/>
    <lineage>
        <taxon>Eukaryota</taxon>
        <taxon>Metazoa</taxon>
        <taxon>Chordata</taxon>
        <taxon>Tunicata</taxon>
        <taxon>Ascidiacea</taxon>
        <taxon>Phlebobranchia</taxon>
        <taxon>Ascidiidae</taxon>
        <taxon>Phallusia</taxon>
    </lineage>
</organism>
<evidence type="ECO:0000256" key="8">
    <source>
        <dbReference type="SAM" id="Phobius"/>
    </source>
</evidence>
<dbReference type="GO" id="GO:0046873">
    <property type="term" value="F:metal ion transmembrane transporter activity"/>
    <property type="evidence" value="ECO:0007669"/>
    <property type="project" value="InterPro"/>
</dbReference>
<dbReference type="Pfam" id="PF02535">
    <property type="entry name" value="Zip"/>
    <property type="match status" value="1"/>
</dbReference>
<keyword evidence="4 8" id="KW-1133">Transmembrane helix</keyword>
<dbReference type="InterPro" id="IPR045891">
    <property type="entry name" value="ZIP9"/>
</dbReference>
<evidence type="ECO:0000256" key="6">
    <source>
        <dbReference type="ARBA" id="ARBA00023136"/>
    </source>
</evidence>
<evidence type="ECO:0000256" key="2">
    <source>
        <dbReference type="ARBA" id="ARBA00004394"/>
    </source>
</evidence>
<feature type="transmembrane region" description="Helical" evidence="8">
    <location>
        <begin position="200"/>
        <end position="224"/>
    </location>
</feature>
<dbReference type="InterPro" id="IPR003689">
    <property type="entry name" value="ZIP"/>
</dbReference>
<dbReference type="PANTHER" id="PTHR16133">
    <property type="entry name" value="SOLUTE CARRIER FAMILY 39 ZINC TRANSPORTER , MEMBER 9-RELATED"/>
    <property type="match status" value="1"/>
</dbReference>
<keyword evidence="3 8" id="KW-0812">Transmembrane</keyword>
<feature type="transmembrane region" description="Helical" evidence="8">
    <location>
        <begin position="301"/>
        <end position="320"/>
    </location>
</feature>
<feature type="transmembrane region" description="Helical" evidence="8">
    <location>
        <begin position="236"/>
        <end position="255"/>
    </location>
</feature>
<keyword evidence="5" id="KW-0333">Golgi apparatus</keyword>
<evidence type="ECO:0000313" key="9">
    <source>
        <dbReference type="EMBL" id="CAB3266276.1"/>
    </source>
</evidence>
<evidence type="ECO:0000256" key="1">
    <source>
        <dbReference type="ARBA" id="ARBA00004127"/>
    </source>
</evidence>
<feature type="transmembrane region" description="Helical" evidence="8">
    <location>
        <begin position="267"/>
        <end position="289"/>
    </location>
</feature>
<evidence type="ECO:0000256" key="4">
    <source>
        <dbReference type="ARBA" id="ARBA00022989"/>
    </source>
</evidence>
<dbReference type="EMBL" id="LR790414">
    <property type="protein sequence ID" value="CAB3266276.1"/>
    <property type="molecule type" value="mRNA"/>
</dbReference>
<keyword evidence="6 8" id="KW-0472">Membrane</keyword>
<feature type="transmembrane region" description="Helical" evidence="8">
    <location>
        <begin position="6"/>
        <end position="28"/>
    </location>
</feature>
<feature type="transmembrane region" description="Helical" evidence="8">
    <location>
        <begin position="35"/>
        <end position="55"/>
    </location>
</feature>
<name>A0A6F9DTH7_9ASCI</name>
<sequence length="327" mass="34903">MAEFWTICLLSIAMFIGCVVAGWIPLAVTMSQRKIQLFTIFGAGLLVGTALAVIIPEGVDAMYSQAQSNQPIGHATSENDAPVNADKTSESKIGGQRVLNEFEEVPEHHHHVEGLHQAVGISLLLGFVFMLLVDQIGGHSHSHSPDIRLDDLNQSKIGNARSQQSDPKSKCHTATIGLVVHASADGIALGAAASTERSDLQLIVFLAIMLHKAPAAFGLVSFLVHEGLELRKVKRHLLIFALAAPILAVVTFLFLNQSGKQLLTEVNATGIAMLFSAGTFLYVATVHVLPEVSHSSTGNRGLSTFEVLILVTGSLLPLLLNVGHSHT</sequence>
<evidence type="ECO:0000256" key="3">
    <source>
        <dbReference type="ARBA" id="ARBA00022692"/>
    </source>
</evidence>
<gene>
    <name evidence="9" type="primary">Slc39a9</name>
</gene>
<dbReference type="GO" id="GO:0006829">
    <property type="term" value="P:zinc ion transport"/>
    <property type="evidence" value="ECO:0007669"/>
    <property type="project" value="InterPro"/>
</dbReference>
<comment type="subcellular location">
    <subcellularLocation>
        <location evidence="1">Endomembrane system</location>
        <topology evidence="1">Multi-pass membrane protein</topology>
    </subcellularLocation>
    <subcellularLocation>
        <location evidence="2">Golgi apparatus membrane</location>
    </subcellularLocation>
</comment>
<dbReference type="GO" id="GO:0000139">
    <property type="term" value="C:Golgi membrane"/>
    <property type="evidence" value="ECO:0007669"/>
    <property type="project" value="UniProtKB-SubCell"/>
</dbReference>
<protein>
    <submittedName>
        <fullName evidence="9">Zinc transporter ZIP9-like</fullName>
    </submittedName>
</protein>
<proteinExistence type="evidence at transcript level"/>
<feature type="region of interest" description="Disordered" evidence="7">
    <location>
        <begin position="71"/>
        <end position="90"/>
    </location>
</feature>
<reference evidence="9" key="1">
    <citation type="submission" date="2020-04" db="EMBL/GenBank/DDBJ databases">
        <authorList>
            <person name="Neveu A P."/>
        </authorList>
    </citation>
    <scope>NUCLEOTIDE SEQUENCE</scope>
    <source>
        <tissue evidence="9">Whole embryo</tissue>
    </source>
</reference>
<evidence type="ECO:0000256" key="7">
    <source>
        <dbReference type="SAM" id="MobiDB-lite"/>
    </source>
</evidence>
<dbReference type="AlphaFoldDB" id="A0A6F9DTH7"/>
<dbReference type="PANTHER" id="PTHR16133:SF0">
    <property type="entry name" value="ZINC_IRON REGULATED TRANSPORTER-RELATED PROTEIN 102B, ISOFORM E"/>
    <property type="match status" value="1"/>
</dbReference>
<evidence type="ECO:0000256" key="5">
    <source>
        <dbReference type="ARBA" id="ARBA00023034"/>
    </source>
</evidence>